<reference evidence="4" key="1">
    <citation type="journal article" date="2019" name="Nat. Commun.">
        <title>The genome of broomcorn millet.</title>
        <authorList>
            <person name="Zou C."/>
            <person name="Miki D."/>
            <person name="Li D."/>
            <person name="Tang Q."/>
            <person name="Xiao L."/>
            <person name="Rajput S."/>
            <person name="Deng P."/>
            <person name="Jia W."/>
            <person name="Huang R."/>
            <person name="Zhang M."/>
            <person name="Sun Y."/>
            <person name="Hu J."/>
            <person name="Fu X."/>
            <person name="Schnable P.S."/>
            <person name="Li F."/>
            <person name="Zhang H."/>
            <person name="Feng B."/>
            <person name="Zhu X."/>
            <person name="Liu R."/>
            <person name="Schnable J.C."/>
            <person name="Zhu J.-K."/>
            <person name="Zhang H."/>
        </authorList>
    </citation>
    <scope>NUCLEOTIDE SEQUENCE [LARGE SCALE GENOMIC DNA]</scope>
</reference>
<dbReference type="PANTHER" id="PTHR19375">
    <property type="entry name" value="HEAT SHOCK PROTEIN 70KDA"/>
    <property type="match status" value="1"/>
</dbReference>
<dbReference type="EMBL" id="PQIB02000001">
    <property type="protein sequence ID" value="RLN38649.1"/>
    <property type="molecule type" value="Genomic_DNA"/>
</dbReference>
<accession>A0A3L6TE65</accession>
<dbReference type="STRING" id="4540.A0A3L6TE65"/>
<dbReference type="OrthoDB" id="659168at2759"/>
<dbReference type="PRINTS" id="PR00301">
    <property type="entry name" value="HEATSHOCK70"/>
</dbReference>
<protein>
    <submittedName>
        <fullName evidence="3">Luminal-binding protein 4-like</fullName>
    </submittedName>
</protein>
<proteinExistence type="predicted"/>
<keyword evidence="1" id="KW-0547">Nucleotide-binding</keyword>
<keyword evidence="2" id="KW-0067">ATP-binding</keyword>
<dbReference type="Pfam" id="PF00012">
    <property type="entry name" value="HSP70"/>
    <property type="match status" value="2"/>
</dbReference>
<dbReference type="GO" id="GO:0140662">
    <property type="term" value="F:ATP-dependent protein folding chaperone"/>
    <property type="evidence" value="ECO:0007669"/>
    <property type="project" value="InterPro"/>
</dbReference>
<dbReference type="SUPFAM" id="SSF53067">
    <property type="entry name" value="Actin-like ATPase domain"/>
    <property type="match status" value="2"/>
</dbReference>
<evidence type="ECO:0000313" key="3">
    <source>
        <dbReference type="EMBL" id="RLN38649.1"/>
    </source>
</evidence>
<dbReference type="Gene3D" id="3.90.640.10">
    <property type="entry name" value="Actin, Chain A, domain 4"/>
    <property type="match status" value="1"/>
</dbReference>
<dbReference type="Gene3D" id="3.30.420.40">
    <property type="match status" value="4"/>
</dbReference>
<dbReference type="Proteomes" id="UP000275267">
    <property type="component" value="Unassembled WGS sequence"/>
</dbReference>
<dbReference type="AlphaFoldDB" id="A0A3L6TE65"/>
<dbReference type="GO" id="GO:0005524">
    <property type="term" value="F:ATP binding"/>
    <property type="evidence" value="ECO:0007669"/>
    <property type="project" value="UniProtKB-KW"/>
</dbReference>
<sequence length="425" mass="46123">MAPCSSSSIRASLLRSGTASALLDCERHPGPSMYPLAGTVIAIDLGNTNSCVAGYGRGGDTGSMFHLCIPSWVAFPDGGGVLVGEDARNYAAVNPEAGFSGFKRLLGKRLNKFSEGGFVQRVVEGLPYKVVEKDVRPHIQMETKDGVVRHAGIEEITTTVLAKLKEMAEAHLGRKVQRAVFTRPQQYCSDAVLHTGRDAGLPAMRILDEPIAAAVAYGVHRKLRDEGNVLVLHIGGGTAEASVLTFADVFEFLEETLILSLEGMTLIGGSRTTSSDWKLRTACEGAKRTLSDQDRAHVNVESIVDGVDLSELLTRAKFEELNRDLFLKVVELVDRVMAQAELEKNKELIDEVVLIGGSTLILKVEKTIKDYFDGKELNSKLKPDEAVTFGAILLSHPSASGYPCMGVNNRYQIGNPSDQCYAYDY</sequence>
<evidence type="ECO:0000313" key="4">
    <source>
        <dbReference type="Proteomes" id="UP000275267"/>
    </source>
</evidence>
<keyword evidence="4" id="KW-1185">Reference proteome</keyword>
<evidence type="ECO:0000256" key="1">
    <source>
        <dbReference type="ARBA" id="ARBA00022741"/>
    </source>
</evidence>
<dbReference type="InterPro" id="IPR013126">
    <property type="entry name" value="Hsp_70_fam"/>
</dbReference>
<gene>
    <name evidence="3" type="ORF">C2845_PM01G43100</name>
</gene>
<comment type="caution">
    <text evidence="3">The sequence shown here is derived from an EMBL/GenBank/DDBJ whole genome shotgun (WGS) entry which is preliminary data.</text>
</comment>
<dbReference type="InterPro" id="IPR043129">
    <property type="entry name" value="ATPase_NBD"/>
</dbReference>
<dbReference type="FunFam" id="3.90.640.10:FF:000003">
    <property type="entry name" value="Molecular chaperone DnaK"/>
    <property type="match status" value="1"/>
</dbReference>
<organism evidence="3 4">
    <name type="scientific">Panicum miliaceum</name>
    <name type="common">Proso millet</name>
    <name type="synonym">Broomcorn millet</name>
    <dbReference type="NCBI Taxonomy" id="4540"/>
    <lineage>
        <taxon>Eukaryota</taxon>
        <taxon>Viridiplantae</taxon>
        <taxon>Streptophyta</taxon>
        <taxon>Embryophyta</taxon>
        <taxon>Tracheophyta</taxon>
        <taxon>Spermatophyta</taxon>
        <taxon>Magnoliopsida</taxon>
        <taxon>Liliopsida</taxon>
        <taxon>Poales</taxon>
        <taxon>Poaceae</taxon>
        <taxon>PACMAD clade</taxon>
        <taxon>Panicoideae</taxon>
        <taxon>Panicodae</taxon>
        <taxon>Paniceae</taxon>
        <taxon>Panicinae</taxon>
        <taxon>Panicum</taxon>
        <taxon>Panicum sect. Panicum</taxon>
    </lineage>
</organism>
<name>A0A3L6TE65_PANMI</name>
<evidence type="ECO:0000256" key="2">
    <source>
        <dbReference type="ARBA" id="ARBA00022840"/>
    </source>
</evidence>